<dbReference type="CDD" id="cd21115">
    <property type="entry name" value="legumain_C"/>
    <property type="match status" value="1"/>
</dbReference>
<name>A0A7R9KFB5_9ACAR</name>
<dbReference type="OrthoDB" id="192611at2759"/>
<protein>
    <recommendedName>
        <fullName evidence="3">legumain</fullName>
        <ecNumber evidence="3">3.4.22.34</ecNumber>
    </recommendedName>
</protein>
<dbReference type="PRINTS" id="PR00776">
    <property type="entry name" value="HEMOGLOBNASE"/>
</dbReference>
<comment type="similarity">
    <text evidence="2">Belongs to the peptidase C13 family.</text>
</comment>
<feature type="active site" evidence="8">
    <location>
        <position position="168"/>
    </location>
</feature>
<sequence>MRFHDQLDELSKFNLDQTVGFIIKYTFSALFIAANAVPFLRQLNEPFAGKTWVLLCASANGWENYGMEADVYHAYQVIKAHGIPDENIVVMHYDDIAQHPNNPDKGIVVNRVGGPDVYKGVPKHYIGKEVTPQNFLKVLQGNATLKAQGKKVIESGPNDRVFVYLDDHGADEIVAFPSGDVLHAKDLNQAFKDMNTKKQFNHLVFYLAACEAGSMFAKLLPNDINVYAVSATKPDELGWKANSEWKKYNTWLAVYFAVTWLENSETADLTKESVETQFQYIKERNNFTMDGELHWQHAQEYGDLTIANKADVSEYMGDKKVQFDSATVAPTGFSLSRDAAINIVRKQIETTDDFAAKQQHVEKLAAMLSRRELLDKQIEEYVNTLPGIDANVVLNERLDLNNRECYIKLVDTFSHNCYNIGENTYSLYKMKTLVNICETTETEVAVNHLIQYCDSIEKPIEKIL</sequence>
<evidence type="ECO:0000313" key="12">
    <source>
        <dbReference type="Proteomes" id="UP000759131"/>
    </source>
</evidence>
<comment type="catalytic activity">
    <reaction evidence="1">
        <text>Hydrolysis of proteins and small molecule substrates at -Asn-|-Xaa- bonds.</text>
        <dbReference type="EC" id="3.4.22.34"/>
    </reaction>
</comment>
<evidence type="ECO:0000256" key="9">
    <source>
        <dbReference type="SAM" id="Phobius"/>
    </source>
</evidence>
<dbReference type="Proteomes" id="UP000759131">
    <property type="component" value="Unassembled WGS sequence"/>
</dbReference>
<dbReference type="Gene3D" id="3.40.50.1460">
    <property type="match status" value="1"/>
</dbReference>
<evidence type="ECO:0000256" key="5">
    <source>
        <dbReference type="ARBA" id="ARBA00022729"/>
    </source>
</evidence>
<evidence type="ECO:0000256" key="7">
    <source>
        <dbReference type="ARBA" id="ARBA00022807"/>
    </source>
</evidence>
<reference evidence="11" key="1">
    <citation type="submission" date="2020-11" db="EMBL/GenBank/DDBJ databases">
        <authorList>
            <person name="Tran Van P."/>
        </authorList>
    </citation>
    <scope>NUCLEOTIDE SEQUENCE</scope>
</reference>
<feature type="domain" description="Legumain prodomain" evidence="10">
    <location>
        <begin position="363"/>
        <end position="448"/>
    </location>
</feature>
<feature type="transmembrane region" description="Helical" evidence="9">
    <location>
        <begin position="21"/>
        <end position="40"/>
    </location>
</feature>
<evidence type="ECO:0000256" key="3">
    <source>
        <dbReference type="ARBA" id="ARBA00012628"/>
    </source>
</evidence>
<dbReference type="EMBL" id="CAJPIZ010000796">
    <property type="protein sequence ID" value="CAG2102298.1"/>
    <property type="molecule type" value="Genomic_DNA"/>
</dbReference>
<dbReference type="EC" id="3.4.22.34" evidence="3"/>
<feature type="active site" description="Nucleophile" evidence="8">
    <location>
        <position position="210"/>
    </location>
</feature>
<dbReference type="PIRSF" id="PIRSF019663">
    <property type="entry name" value="Legumain"/>
    <property type="match status" value="1"/>
</dbReference>
<evidence type="ECO:0000256" key="1">
    <source>
        <dbReference type="ARBA" id="ARBA00000810"/>
    </source>
</evidence>
<keyword evidence="9" id="KW-1133">Transmembrane helix</keyword>
<dbReference type="InterPro" id="IPR046427">
    <property type="entry name" value="Legumain_prodom_sf"/>
</dbReference>
<gene>
    <name evidence="11" type="ORF">OSB1V03_LOCUS2338</name>
</gene>
<dbReference type="GO" id="GO:0006624">
    <property type="term" value="P:vacuolar protein processing"/>
    <property type="evidence" value="ECO:0007669"/>
    <property type="project" value="TreeGrafter"/>
</dbReference>
<evidence type="ECO:0000256" key="6">
    <source>
        <dbReference type="ARBA" id="ARBA00022801"/>
    </source>
</evidence>
<dbReference type="InterPro" id="IPR001096">
    <property type="entry name" value="Peptidase_C13"/>
</dbReference>
<keyword evidence="4" id="KW-0645">Protease</keyword>
<keyword evidence="9" id="KW-0472">Membrane</keyword>
<dbReference type="PANTHER" id="PTHR12000">
    <property type="entry name" value="HEMOGLOBINASE FAMILY MEMBER"/>
    <property type="match status" value="1"/>
</dbReference>
<evidence type="ECO:0000256" key="8">
    <source>
        <dbReference type="PIRSR" id="PIRSR019663-1"/>
    </source>
</evidence>
<dbReference type="Pfam" id="PF01650">
    <property type="entry name" value="Peptidase_C13"/>
    <property type="match status" value="1"/>
</dbReference>
<dbReference type="FunFam" id="3.40.50.1460:FF:000006">
    <property type="entry name" value="Legumain"/>
    <property type="match status" value="1"/>
</dbReference>
<organism evidence="11">
    <name type="scientific">Medioppia subpectinata</name>
    <dbReference type="NCBI Taxonomy" id="1979941"/>
    <lineage>
        <taxon>Eukaryota</taxon>
        <taxon>Metazoa</taxon>
        <taxon>Ecdysozoa</taxon>
        <taxon>Arthropoda</taxon>
        <taxon>Chelicerata</taxon>
        <taxon>Arachnida</taxon>
        <taxon>Acari</taxon>
        <taxon>Acariformes</taxon>
        <taxon>Sarcoptiformes</taxon>
        <taxon>Oribatida</taxon>
        <taxon>Brachypylina</taxon>
        <taxon>Oppioidea</taxon>
        <taxon>Oppiidae</taxon>
        <taxon>Medioppia</taxon>
    </lineage>
</organism>
<evidence type="ECO:0000256" key="2">
    <source>
        <dbReference type="ARBA" id="ARBA00009941"/>
    </source>
</evidence>
<accession>A0A7R9KFB5</accession>
<proteinExistence type="inferred from homology"/>
<keyword evidence="12" id="KW-1185">Reference proteome</keyword>
<dbReference type="GO" id="GO:0005773">
    <property type="term" value="C:vacuole"/>
    <property type="evidence" value="ECO:0007669"/>
    <property type="project" value="GOC"/>
</dbReference>
<dbReference type="AlphaFoldDB" id="A0A7R9KFB5"/>
<dbReference type="InterPro" id="IPR048501">
    <property type="entry name" value="Legum_prodom"/>
</dbReference>
<dbReference type="Pfam" id="PF20985">
    <property type="entry name" value="Legum_prodom"/>
    <property type="match status" value="1"/>
</dbReference>
<keyword evidence="9" id="KW-0812">Transmembrane</keyword>
<evidence type="ECO:0000256" key="4">
    <source>
        <dbReference type="ARBA" id="ARBA00022670"/>
    </source>
</evidence>
<evidence type="ECO:0000259" key="10">
    <source>
        <dbReference type="Pfam" id="PF20985"/>
    </source>
</evidence>
<dbReference type="GO" id="GO:0051603">
    <property type="term" value="P:proteolysis involved in protein catabolic process"/>
    <property type="evidence" value="ECO:0007669"/>
    <property type="project" value="TreeGrafter"/>
</dbReference>
<dbReference type="Gene3D" id="1.10.132.130">
    <property type="match status" value="1"/>
</dbReference>
<dbReference type="PANTHER" id="PTHR12000:SF42">
    <property type="entry name" value="LEGUMAIN"/>
    <property type="match status" value="1"/>
</dbReference>
<keyword evidence="7" id="KW-0788">Thiol protease</keyword>
<evidence type="ECO:0000313" key="11">
    <source>
        <dbReference type="EMBL" id="CAD7621868.1"/>
    </source>
</evidence>
<keyword evidence="5" id="KW-0732">Signal</keyword>
<dbReference type="EMBL" id="OC855371">
    <property type="protein sequence ID" value="CAD7621868.1"/>
    <property type="molecule type" value="Genomic_DNA"/>
</dbReference>
<keyword evidence="6" id="KW-0378">Hydrolase</keyword>
<dbReference type="GO" id="GO:0004197">
    <property type="term" value="F:cysteine-type endopeptidase activity"/>
    <property type="evidence" value="ECO:0007669"/>
    <property type="project" value="UniProtKB-EC"/>
</dbReference>